<dbReference type="InterPro" id="IPR036761">
    <property type="entry name" value="TTHA0802/YceI-like_sf"/>
</dbReference>
<accession>V5EMS7</accession>
<dbReference type="Proteomes" id="UP000030675">
    <property type="component" value="Unassembled WGS sequence"/>
</dbReference>
<dbReference type="eggNOG" id="COG2353">
    <property type="taxonomic scope" value="Bacteria"/>
</dbReference>
<dbReference type="HOGENOM" id="CLU_102556_0_0_6"/>
<evidence type="ECO:0000313" key="3">
    <source>
        <dbReference type="EMBL" id="GAD28644.1"/>
    </source>
</evidence>
<dbReference type="RefSeq" id="WP_023931223.1">
    <property type="nucleotide sequence ID" value="NZ_DF196808.1"/>
</dbReference>
<feature type="domain" description="Lipid/polyisoprenoid-binding YceI-like" evidence="2">
    <location>
        <begin position="24"/>
        <end position="187"/>
    </location>
</feature>
<dbReference type="InterPro" id="IPR007372">
    <property type="entry name" value="Lipid/polyisoprenoid-bd_YceI"/>
</dbReference>
<organism evidence="3 4">
    <name type="scientific">Photobacterium leiognathi lrivu.4.1</name>
    <dbReference type="NCBI Taxonomy" id="1248232"/>
    <lineage>
        <taxon>Bacteria</taxon>
        <taxon>Pseudomonadati</taxon>
        <taxon>Pseudomonadota</taxon>
        <taxon>Gammaproteobacteria</taxon>
        <taxon>Vibrionales</taxon>
        <taxon>Vibrionaceae</taxon>
        <taxon>Photobacterium</taxon>
    </lineage>
</organism>
<gene>
    <name evidence="3" type="ORF">PLEI_0287</name>
</gene>
<dbReference type="EMBL" id="DF196808">
    <property type="protein sequence ID" value="GAD28644.1"/>
    <property type="molecule type" value="Genomic_DNA"/>
</dbReference>
<keyword evidence="1" id="KW-0732">Signal</keyword>
<dbReference type="AlphaFoldDB" id="V5EMS7"/>
<evidence type="ECO:0000256" key="1">
    <source>
        <dbReference type="SAM" id="SignalP"/>
    </source>
</evidence>
<feature type="chain" id="PRO_5004731984" evidence="1">
    <location>
        <begin position="21"/>
        <end position="198"/>
    </location>
</feature>
<dbReference type="SUPFAM" id="SSF101874">
    <property type="entry name" value="YceI-like"/>
    <property type="match status" value="1"/>
</dbReference>
<reference evidence="4" key="1">
    <citation type="submission" date="2012-12" db="EMBL/GenBank/DDBJ databases">
        <title>Genome Sequence of Photobacterium leiognathi lrivu.4.1.</title>
        <authorList>
            <person name="Urbanczyk H."/>
            <person name="Ogura Y."/>
            <person name="Hayashi T."/>
            <person name="Dunlap P.V."/>
        </authorList>
    </citation>
    <scope>NUCLEOTIDE SEQUENCE [LARGE SCALE GENOMIC DNA]</scope>
    <source>
        <strain evidence="4">lrivu.4.1</strain>
    </source>
</reference>
<protein>
    <submittedName>
        <fullName evidence="3">YceI-like domain protein</fullName>
    </submittedName>
</protein>
<feature type="signal peptide" evidence="1">
    <location>
        <begin position="1"/>
        <end position="20"/>
    </location>
</feature>
<name>V5EMS7_PHOLE</name>
<dbReference type="Gene3D" id="2.40.128.110">
    <property type="entry name" value="Lipid/polyisoprenoid-binding, YceI-like"/>
    <property type="match status" value="1"/>
</dbReference>
<dbReference type="Pfam" id="PF04264">
    <property type="entry name" value="YceI"/>
    <property type="match status" value="1"/>
</dbReference>
<evidence type="ECO:0000313" key="4">
    <source>
        <dbReference type="Proteomes" id="UP000030675"/>
    </source>
</evidence>
<evidence type="ECO:0000259" key="2">
    <source>
        <dbReference type="Pfam" id="PF04264"/>
    </source>
</evidence>
<sequence length="198" mass="21538">MKTLCLLLSLFTFTSSTCSANLFSVDESLSTVGFSSIKLQYVVEPAVIKKVTGNLDANGVFVFRLPLSELNTGIPIRNERLNALFFDSKSFPQILVKGKVDMDILNADEAFLQRNIPFSVEIFGNKHNEEALVNIVKINDNIAISSAKPVIISAANYGIPATHLHKLAETVGGIAISNTVPVSFSIVLNKSLRRGIDL</sequence>
<proteinExistence type="predicted"/>